<dbReference type="Proteomes" id="UP000499080">
    <property type="component" value="Unassembled WGS sequence"/>
</dbReference>
<proteinExistence type="predicted"/>
<dbReference type="EMBL" id="BGPR01000307">
    <property type="protein sequence ID" value="GBM11993.1"/>
    <property type="molecule type" value="Genomic_DNA"/>
</dbReference>
<reference evidence="1 2" key="1">
    <citation type="journal article" date="2019" name="Sci. Rep.">
        <title>Orb-weaving spider Araneus ventricosus genome elucidates the spidroin gene catalogue.</title>
        <authorList>
            <person name="Kono N."/>
            <person name="Nakamura H."/>
            <person name="Ohtoshi R."/>
            <person name="Moran D.A.P."/>
            <person name="Shinohara A."/>
            <person name="Yoshida Y."/>
            <person name="Fujiwara M."/>
            <person name="Mori M."/>
            <person name="Tomita M."/>
            <person name="Arakawa K."/>
        </authorList>
    </citation>
    <scope>NUCLEOTIDE SEQUENCE [LARGE SCALE GENOMIC DNA]</scope>
</reference>
<organism evidence="1 2">
    <name type="scientific">Araneus ventricosus</name>
    <name type="common">Orbweaver spider</name>
    <name type="synonym">Epeira ventricosa</name>
    <dbReference type="NCBI Taxonomy" id="182803"/>
    <lineage>
        <taxon>Eukaryota</taxon>
        <taxon>Metazoa</taxon>
        <taxon>Ecdysozoa</taxon>
        <taxon>Arthropoda</taxon>
        <taxon>Chelicerata</taxon>
        <taxon>Arachnida</taxon>
        <taxon>Araneae</taxon>
        <taxon>Araneomorphae</taxon>
        <taxon>Entelegynae</taxon>
        <taxon>Araneoidea</taxon>
        <taxon>Araneidae</taxon>
        <taxon>Araneus</taxon>
    </lineage>
</organism>
<dbReference type="OrthoDB" id="3904217at2759"/>
<keyword evidence="2" id="KW-1185">Reference proteome</keyword>
<dbReference type="AlphaFoldDB" id="A0A4Y2D5K2"/>
<sequence length="88" mass="10203">MRIIWTTYNFYSSRQFDDRQAFTYAVMIGSSSLRGQVLHEHDMKPPHTPGAYNLKGYLTSWVGAGWMSTTISTTEPWEPTRIPYPEQL</sequence>
<evidence type="ECO:0000313" key="1">
    <source>
        <dbReference type="EMBL" id="GBM11993.1"/>
    </source>
</evidence>
<gene>
    <name evidence="1" type="ORF">AVEN_256084_1</name>
</gene>
<evidence type="ECO:0000313" key="2">
    <source>
        <dbReference type="Proteomes" id="UP000499080"/>
    </source>
</evidence>
<name>A0A4Y2D5K2_ARAVE</name>
<protein>
    <submittedName>
        <fullName evidence="1">Uncharacterized protein</fullName>
    </submittedName>
</protein>
<comment type="caution">
    <text evidence="1">The sequence shown here is derived from an EMBL/GenBank/DDBJ whole genome shotgun (WGS) entry which is preliminary data.</text>
</comment>
<accession>A0A4Y2D5K2</accession>